<feature type="domain" description="EGF-like" evidence="10">
    <location>
        <begin position="705"/>
        <end position="745"/>
    </location>
</feature>
<dbReference type="InterPro" id="IPR036465">
    <property type="entry name" value="vWFA_dom_sf"/>
</dbReference>
<comment type="caution">
    <text evidence="8">Lacks conserved residue(s) required for the propagation of feature annotation.</text>
</comment>
<keyword evidence="4 9" id="KW-0732">Signal</keyword>
<dbReference type="GO" id="GO:0005576">
    <property type="term" value="C:extracellular region"/>
    <property type="evidence" value="ECO:0007669"/>
    <property type="project" value="UniProtKB-SubCell"/>
</dbReference>
<dbReference type="CDD" id="cd00054">
    <property type="entry name" value="EGF_CA"/>
    <property type="match status" value="6"/>
</dbReference>
<dbReference type="PROSITE" id="PS01187">
    <property type="entry name" value="EGF_CA"/>
    <property type="match status" value="2"/>
</dbReference>
<dbReference type="SUPFAM" id="SSF53300">
    <property type="entry name" value="vWA-like"/>
    <property type="match status" value="1"/>
</dbReference>
<dbReference type="PANTHER" id="PTHR24039">
    <property type="entry name" value="FIBRILLIN-RELATED"/>
    <property type="match status" value="1"/>
</dbReference>
<evidence type="ECO:0000256" key="9">
    <source>
        <dbReference type="SAM" id="SignalP"/>
    </source>
</evidence>
<dbReference type="Pfam" id="PF07645">
    <property type="entry name" value="EGF_CA"/>
    <property type="match status" value="5"/>
</dbReference>
<evidence type="ECO:0000256" key="3">
    <source>
        <dbReference type="ARBA" id="ARBA00022536"/>
    </source>
</evidence>
<keyword evidence="5" id="KW-0677">Repeat</keyword>
<feature type="domain" description="EGF-like" evidence="10">
    <location>
        <begin position="535"/>
        <end position="579"/>
    </location>
</feature>
<dbReference type="InterPro" id="IPR056475">
    <property type="entry name" value="GBD_Hemicentin/VWA7"/>
</dbReference>
<feature type="domain" description="EGF-like" evidence="10">
    <location>
        <begin position="494"/>
        <end position="534"/>
    </location>
</feature>
<dbReference type="SUPFAM" id="SSF57184">
    <property type="entry name" value="Growth factor receptor domain"/>
    <property type="match status" value="2"/>
</dbReference>
<evidence type="ECO:0000256" key="5">
    <source>
        <dbReference type="ARBA" id="ARBA00022737"/>
    </source>
</evidence>
<feature type="chain" id="PRO_5029476894" evidence="9">
    <location>
        <begin position="31"/>
        <end position="846"/>
    </location>
</feature>
<dbReference type="InterPro" id="IPR049883">
    <property type="entry name" value="NOTCH1_EGF-like"/>
</dbReference>
<accession>A0A7J7IRH8</accession>
<evidence type="ECO:0000256" key="2">
    <source>
        <dbReference type="ARBA" id="ARBA00022525"/>
    </source>
</evidence>
<keyword evidence="6" id="KW-1015">Disulfide bond</keyword>
<keyword evidence="12" id="KW-1185">Reference proteome</keyword>
<dbReference type="InterPro" id="IPR000152">
    <property type="entry name" value="EGF-type_Asp/Asn_hydroxyl_site"/>
</dbReference>
<evidence type="ECO:0000256" key="4">
    <source>
        <dbReference type="ARBA" id="ARBA00022729"/>
    </source>
</evidence>
<protein>
    <submittedName>
        <fullName evidence="11">HMCN1</fullName>
    </submittedName>
</protein>
<dbReference type="EMBL" id="VXIV02003542">
    <property type="protein sequence ID" value="KAF6016435.1"/>
    <property type="molecule type" value="Genomic_DNA"/>
</dbReference>
<organism evidence="11 12">
    <name type="scientific">Bugula neritina</name>
    <name type="common">Brown bryozoan</name>
    <name type="synonym">Sertularia neritina</name>
    <dbReference type="NCBI Taxonomy" id="10212"/>
    <lineage>
        <taxon>Eukaryota</taxon>
        <taxon>Metazoa</taxon>
        <taxon>Spiralia</taxon>
        <taxon>Lophotrochozoa</taxon>
        <taxon>Bryozoa</taxon>
        <taxon>Gymnolaemata</taxon>
        <taxon>Cheilostomatida</taxon>
        <taxon>Flustrina</taxon>
        <taxon>Buguloidea</taxon>
        <taxon>Bugulidae</taxon>
        <taxon>Bugula</taxon>
    </lineage>
</organism>
<gene>
    <name evidence="11" type="ORF">EB796_025259</name>
</gene>
<feature type="domain" description="EGF-like" evidence="10">
    <location>
        <begin position="580"/>
        <end position="620"/>
    </location>
</feature>
<dbReference type="PANTHER" id="PTHR24039:SF58">
    <property type="entry name" value="EGF-LIKE DOMAIN-CONTAINING PROTEIN"/>
    <property type="match status" value="1"/>
</dbReference>
<keyword evidence="3 8" id="KW-0245">EGF-like domain</keyword>
<evidence type="ECO:0000313" key="11">
    <source>
        <dbReference type="EMBL" id="KAF6016435.1"/>
    </source>
</evidence>
<feature type="domain" description="EGF-like" evidence="10">
    <location>
        <begin position="621"/>
        <end position="662"/>
    </location>
</feature>
<evidence type="ECO:0000256" key="1">
    <source>
        <dbReference type="ARBA" id="ARBA00004613"/>
    </source>
</evidence>
<dbReference type="InterPro" id="IPR018097">
    <property type="entry name" value="EGF_Ca-bd_CS"/>
</dbReference>
<comment type="caution">
    <text evidence="11">The sequence shown here is derived from an EMBL/GenBank/DDBJ whole genome shotgun (WGS) entry which is preliminary data.</text>
</comment>
<dbReference type="PROSITE" id="PS01186">
    <property type="entry name" value="EGF_2"/>
    <property type="match status" value="5"/>
</dbReference>
<evidence type="ECO:0000259" key="10">
    <source>
        <dbReference type="PROSITE" id="PS50026"/>
    </source>
</evidence>
<dbReference type="Gene3D" id="3.40.50.410">
    <property type="entry name" value="von Willebrand factor, type A domain"/>
    <property type="match status" value="1"/>
</dbReference>
<keyword evidence="2" id="KW-0964">Secreted</keyword>
<comment type="subcellular location">
    <subcellularLocation>
        <location evidence="1">Secreted</location>
    </subcellularLocation>
</comment>
<dbReference type="Proteomes" id="UP000593567">
    <property type="component" value="Unassembled WGS sequence"/>
</dbReference>
<dbReference type="Gene3D" id="2.10.25.10">
    <property type="entry name" value="Laminin"/>
    <property type="match status" value="6"/>
</dbReference>
<dbReference type="PROSITE" id="PS00010">
    <property type="entry name" value="ASX_HYDROXYL"/>
    <property type="match status" value="5"/>
</dbReference>
<reference evidence="11" key="1">
    <citation type="submission" date="2020-06" db="EMBL/GenBank/DDBJ databases">
        <title>Draft genome of Bugula neritina, a colonial animal packing powerful symbionts and potential medicines.</title>
        <authorList>
            <person name="Rayko M."/>
        </authorList>
    </citation>
    <scope>NUCLEOTIDE SEQUENCE [LARGE SCALE GENOMIC DNA]</scope>
    <source>
        <strain evidence="11">Kwan_BN1</strain>
    </source>
</reference>
<evidence type="ECO:0000256" key="8">
    <source>
        <dbReference type="PROSITE-ProRule" id="PRU00076"/>
    </source>
</evidence>
<dbReference type="Pfam" id="PF25106">
    <property type="entry name" value="VWA_4"/>
    <property type="match status" value="1"/>
</dbReference>
<dbReference type="GO" id="GO:0005509">
    <property type="term" value="F:calcium ion binding"/>
    <property type="evidence" value="ECO:0007669"/>
    <property type="project" value="InterPro"/>
</dbReference>
<dbReference type="InterPro" id="IPR001881">
    <property type="entry name" value="EGF-like_Ca-bd_dom"/>
</dbReference>
<dbReference type="SMART" id="SM00181">
    <property type="entry name" value="EGF"/>
    <property type="match status" value="7"/>
</dbReference>
<dbReference type="CDD" id="cd00198">
    <property type="entry name" value="vWFA"/>
    <property type="match status" value="1"/>
</dbReference>
<feature type="domain" description="EGF-like" evidence="10">
    <location>
        <begin position="663"/>
        <end position="704"/>
    </location>
</feature>
<evidence type="ECO:0000256" key="7">
    <source>
        <dbReference type="ARBA" id="ARBA00023180"/>
    </source>
</evidence>
<dbReference type="Pfam" id="PF23560">
    <property type="entry name" value="GBD_Hemicentin"/>
    <property type="match status" value="1"/>
</dbReference>
<dbReference type="InterPro" id="IPR009030">
    <property type="entry name" value="Growth_fac_rcpt_cys_sf"/>
</dbReference>
<dbReference type="Pfam" id="PF12947">
    <property type="entry name" value="EGF_3"/>
    <property type="match status" value="1"/>
</dbReference>
<evidence type="ECO:0000256" key="6">
    <source>
        <dbReference type="ARBA" id="ARBA00023157"/>
    </source>
</evidence>
<dbReference type="OrthoDB" id="41109at2759"/>
<dbReference type="InterPro" id="IPR024731">
    <property type="entry name" value="NELL2-like_EGF"/>
</dbReference>
<evidence type="ECO:0000313" key="12">
    <source>
        <dbReference type="Proteomes" id="UP000593567"/>
    </source>
</evidence>
<dbReference type="AlphaFoldDB" id="A0A7J7IRH8"/>
<dbReference type="InterPro" id="IPR000742">
    <property type="entry name" value="EGF"/>
</dbReference>
<feature type="signal peptide" evidence="9">
    <location>
        <begin position="1"/>
        <end position="30"/>
    </location>
</feature>
<name>A0A7J7IRH8_BUGNE</name>
<keyword evidence="7" id="KW-0325">Glycoprotein</keyword>
<dbReference type="PROSITE" id="PS50026">
    <property type="entry name" value="EGF_3"/>
    <property type="match status" value="6"/>
</dbReference>
<dbReference type="InterPro" id="IPR056861">
    <property type="entry name" value="HMCN1-like_VWA"/>
</dbReference>
<proteinExistence type="predicted"/>
<sequence length="846" mass="91594">MGPEIRTRQVPKVVAMMFMMLITLKQEVDAKGVSLVFVFDTTGSMSDELRQAQAGAKKILNSALSNPQEFLHDFILVPFNDPGVGPATVTTNRVTFENALSSIRVNGGGDCPEMAIGGIKQALEVAHPNSLIYVFTDAAAKDYLLTDKVIELIQQTQSKVTFVMTGDCGSRSAPGYTCYRRIAQASSGEVFTVEKGQVETILDTLIETTIPKAPKTGGNTGKPAPKNTTVIAPTVNYGEVSVVYLSFNSGGSKVRYPLEIDSQLSDFTISLTGDRPDLQVYDETGALVSPSEYRVVADLSSVYIIKFDNPRPGRWAMTFSSSSFHTLKVTGSSIIDFNQRFGVSDIISDFADLFPRPVSGIPSYTFIEEFGTTGVQFTQLDFLTPDGQMLSQFTLNKTSLPNISVGGPKRPPNELFYIRATGFDEKGFQFTRVSKSGLFSVNTTGIEQCQKCAPGGTSRCVVVGKVDLKNLSSTKFRCECRTPYFEGNGVTCTNVNECTELTDNCNNNAVCTDTFGSFYCDCKPGFAGNGVVCANINECLHPKYNGCQGTGVCTDTIGSFQCSCFNGFEPSNKTTPLCADINECERGLDSCSANHECVNTIGSYSCVCKAGFTGNSTHCENIDECLDSSLNFCHNDSVCIDNTGSYSCRCKPGFQGNGLNCSDINECADDPRSLCDIRASCINTPGSFHCDCNYGYTGNGTWCTDIDECQELLDDCDPKYGVCTNTDGGHLCTCIRGYTGEFNCTEVGPSKGDLKEQEKYLVDSAALFEMYALEAERQSLDTQHENLLRKCALAARKPTRGKRAIISGSKVTIDRKHVAILSQAIKVAIRKLKADVAATKIACGLS</sequence>
<dbReference type="FunFam" id="2.10.25.10:FF:000038">
    <property type="entry name" value="Fibrillin 2"/>
    <property type="match status" value="4"/>
</dbReference>
<dbReference type="SMART" id="SM00179">
    <property type="entry name" value="EGF_CA"/>
    <property type="match status" value="6"/>
</dbReference>